<dbReference type="Proteomes" id="UP000593567">
    <property type="component" value="Unassembled WGS sequence"/>
</dbReference>
<dbReference type="AlphaFoldDB" id="A0A7J7KG34"/>
<evidence type="ECO:0000313" key="4">
    <source>
        <dbReference type="Proteomes" id="UP000593567"/>
    </source>
</evidence>
<keyword evidence="1" id="KW-0472">Membrane</keyword>
<protein>
    <submittedName>
        <fullName evidence="3">PspA</fullName>
    </submittedName>
</protein>
<reference evidence="3" key="1">
    <citation type="submission" date="2020-06" db="EMBL/GenBank/DDBJ databases">
        <title>Draft genome of Bugula neritina, a colonial animal packing powerful symbionts and potential medicines.</title>
        <authorList>
            <person name="Rayko M."/>
        </authorList>
    </citation>
    <scope>NUCLEOTIDE SEQUENCE [LARGE SCALE GENOMIC DNA]</scope>
    <source>
        <strain evidence="3">Kwan_BN1</strain>
    </source>
</reference>
<sequence>MLIHNYIKPTRVIMICNVISNILKMVEKWPLMKIKAGGFKDEIIWNILVFIAIMSIAKLFSSIWKFRLYRKYTRKSSVRKKYKLPPRAVHANVQLRADLIDTAREPKHSYKVTDWGKFRATLKVGQHYAIRRKYLGFYLFHHFLISEIKQHQVFIIHYNGEAGVFLKSGSKIFGHVFEESVELKDSHYFDIPNNLYYVADPGYPTDSHVIDGIVERARGRIGENRYGITYNNCEHFVRWALTGTPHCQQYDTANVSEKVVAAMVDELPNIGARMSMKLCKELLYGITMGVEQLVLQNSARLVQHTASASVASILSTGAATFGWTSPVEAAFLTFRILDWKYHMSKGTMSTRDYNNAKDKAITGSVFSLTFTTLGAMIGQLLIPLPAIGAVFGSFWGGFIGRIVGILLAGGGIAIKEKYFFNTCNDDTRLWVYNKLNVAIDDCKNKLGKLFSNNKRKMS</sequence>
<name>A0A7J7KG34_BUGNE</name>
<dbReference type="InterPro" id="IPR007053">
    <property type="entry name" value="LRAT_dom"/>
</dbReference>
<keyword evidence="1" id="KW-1133">Transmembrane helix</keyword>
<keyword evidence="1" id="KW-0812">Transmembrane</keyword>
<feature type="transmembrane region" description="Helical" evidence="1">
    <location>
        <begin position="43"/>
        <end position="64"/>
    </location>
</feature>
<organism evidence="3 4">
    <name type="scientific">Bugula neritina</name>
    <name type="common">Brown bryozoan</name>
    <name type="synonym">Sertularia neritina</name>
    <dbReference type="NCBI Taxonomy" id="10212"/>
    <lineage>
        <taxon>Eukaryota</taxon>
        <taxon>Metazoa</taxon>
        <taxon>Spiralia</taxon>
        <taxon>Lophotrochozoa</taxon>
        <taxon>Bryozoa</taxon>
        <taxon>Gymnolaemata</taxon>
        <taxon>Cheilostomatida</taxon>
        <taxon>Flustrina</taxon>
        <taxon>Buguloidea</taxon>
        <taxon>Bugulidae</taxon>
        <taxon>Bugula</taxon>
    </lineage>
</organism>
<dbReference type="OrthoDB" id="10051797at2759"/>
<evidence type="ECO:0000256" key="1">
    <source>
        <dbReference type="SAM" id="Phobius"/>
    </source>
</evidence>
<dbReference type="Gene3D" id="3.90.1720.10">
    <property type="entry name" value="endopeptidase domain like (from Nostoc punctiforme)"/>
    <property type="match status" value="1"/>
</dbReference>
<keyword evidence="4" id="KW-1185">Reference proteome</keyword>
<dbReference type="Pfam" id="PF04970">
    <property type="entry name" value="LRAT"/>
    <property type="match status" value="1"/>
</dbReference>
<evidence type="ECO:0000259" key="2">
    <source>
        <dbReference type="Pfam" id="PF04970"/>
    </source>
</evidence>
<feature type="domain" description="LRAT" evidence="2">
    <location>
        <begin position="122"/>
        <end position="245"/>
    </location>
</feature>
<gene>
    <name evidence="3" type="ORF">EB796_004837</name>
</gene>
<comment type="caution">
    <text evidence="3">The sequence shown here is derived from an EMBL/GenBank/DDBJ whole genome shotgun (WGS) entry which is preliminary data.</text>
</comment>
<dbReference type="EMBL" id="VXIV02000658">
    <property type="protein sequence ID" value="KAF6036851.1"/>
    <property type="molecule type" value="Genomic_DNA"/>
</dbReference>
<evidence type="ECO:0000313" key="3">
    <source>
        <dbReference type="EMBL" id="KAF6036851.1"/>
    </source>
</evidence>
<accession>A0A7J7KG34</accession>
<feature type="transmembrane region" description="Helical" evidence="1">
    <location>
        <begin position="394"/>
        <end position="414"/>
    </location>
</feature>
<feature type="transmembrane region" description="Helical" evidence="1">
    <location>
        <begin position="360"/>
        <end position="382"/>
    </location>
</feature>
<proteinExistence type="predicted"/>